<name>A0A841R3A2_9FIRM</name>
<dbReference type="Gene3D" id="3.30.930.10">
    <property type="entry name" value="Bira Bifunctional Protein, Domain 2"/>
    <property type="match status" value="1"/>
</dbReference>
<evidence type="ECO:0000256" key="11">
    <source>
        <dbReference type="ARBA" id="ARBA00048823"/>
    </source>
</evidence>
<evidence type="ECO:0000256" key="5">
    <source>
        <dbReference type="ARBA" id="ARBA00022598"/>
    </source>
</evidence>
<dbReference type="Proteomes" id="UP000591941">
    <property type="component" value="Unassembled WGS sequence"/>
</dbReference>
<keyword evidence="5 12" id="KW-0436">Ligase</keyword>
<dbReference type="PROSITE" id="PS50862">
    <property type="entry name" value="AA_TRNA_LIGASE_II"/>
    <property type="match status" value="1"/>
</dbReference>
<dbReference type="AlphaFoldDB" id="A0A841R3A2"/>
<evidence type="ECO:0000256" key="9">
    <source>
        <dbReference type="ARBA" id="ARBA00023146"/>
    </source>
</evidence>
<evidence type="ECO:0000256" key="14">
    <source>
        <dbReference type="PIRSR" id="PIRSR001529-2"/>
    </source>
</evidence>
<feature type="binding site" evidence="13">
    <location>
        <position position="230"/>
    </location>
    <ligand>
        <name>L-serine</name>
        <dbReference type="ChEBI" id="CHEBI:33384"/>
    </ligand>
</feature>
<keyword evidence="6 12" id="KW-0547">Nucleotide-binding</keyword>
<dbReference type="Gene3D" id="1.10.287.40">
    <property type="entry name" value="Serine-tRNA synthetase, tRNA binding domain"/>
    <property type="match status" value="1"/>
</dbReference>
<feature type="binding site" evidence="12 14">
    <location>
        <begin position="348"/>
        <end position="351"/>
    </location>
    <ligand>
        <name>ATP</name>
        <dbReference type="ChEBI" id="CHEBI:30616"/>
    </ligand>
</feature>
<accession>A0A841R3A2</accession>
<dbReference type="InterPro" id="IPR006195">
    <property type="entry name" value="aa-tRNA-synth_II"/>
</dbReference>
<feature type="binding site" evidence="13">
    <location>
        <position position="382"/>
    </location>
    <ligand>
        <name>L-serine</name>
        <dbReference type="ChEBI" id="CHEBI:33384"/>
    </ligand>
</feature>
<comment type="catalytic activity">
    <reaction evidence="10 12">
        <text>tRNA(Sec) + L-serine + ATP = L-seryl-tRNA(Sec) + AMP + diphosphate + H(+)</text>
        <dbReference type="Rhea" id="RHEA:42580"/>
        <dbReference type="Rhea" id="RHEA-COMP:9742"/>
        <dbReference type="Rhea" id="RHEA-COMP:10128"/>
        <dbReference type="ChEBI" id="CHEBI:15378"/>
        <dbReference type="ChEBI" id="CHEBI:30616"/>
        <dbReference type="ChEBI" id="CHEBI:33019"/>
        <dbReference type="ChEBI" id="CHEBI:33384"/>
        <dbReference type="ChEBI" id="CHEBI:78442"/>
        <dbReference type="ChEBI" id="CHEBI:78533"/>
        <dbReference type="ChEBI" id="CHEBI:456215"/>
        <dbReference type="EC" id="6.1.1.11"/>
    </reaction>
</comment>
<comment type="caution">
    <text evidence="12">Lacks conserved residue(s) required for the propagation of feature annotation.</text>
</comment>
<dbReference type="GO" id="GO:0006434">
    <property type="term" value="P:seryl-tRNA aminoacylation"/>
    <property type="evidence" value="ECO:0007669"/>
    <property type="project" value="UniProtKB-UniRule"/>
</dbReference>
<gene>
    <name evidence="12" type="primary">serS</name>
    <name evidence="16" type="ORF">HNR45_000637</name>
</gene>
<dbReference type="OrthoDB" id="9804647at2"/>
<dbReference type="Pfam" id="PF02403">
    <property type="entry name" value="Seryl_tRNA_N"/>
    <property type="match status" value="1"/>
</dbReference>
<comment type="catalytic activity">
    <reaction evidence="11 12">
        <text>tRNA(Ser) + L-serine + ATP = L-seryl-tRNA(Ser) + AMP + diphosphate + H(+)</text>
        <dbReference type="Rhea" id="RHEA:12292"/>
        <dbReference type="Rhea" id="RHEA-COMP:9669"/>
        <dbReference type="Rhea" id="RHEA-COMP:9703"/>
        <dbReference type="ChEBI" id="CHEBI:15378"/>
        <dbReference type="ChEBI" id="CHEBI:30616"/>
        <dbReference type="ChEBI" id="CHEBI:33019"/>
        <dbReference type="ChEBI" id="CHEBI:33384"/>
        <dbReference type="ChEBI" id="CHEBI:78442"/>
        <dbReference type="ChEBI" id="CHEBI:78533"/>
        <dbReference type="ChEBI" id="CHEBI:456215"/>
        <dbReference type="EC" id="6.1.1.11"/>
    </reaction>
</comment>
<comment type="caution">
    <text evidence="16">The sequence shown here is derived from an EMBL/GenBank/DDBJ whole genome shotgun (WGS) entry which is preliminary data.</text>
</comment>
<protein>
    <recommendedName>
        <fullName evidence="12">Serine--tRNA ligase</fullName>
        <ecNumber evidence="12">6.1.1.11</ecNumber>
    </recommendedName>
    <alternativeName>
        <fullName evidence="12">Seryl-tRNA synthetase</fullName>
        <shortName evidence="12">SerRS</shortName>
    </alternativeName>
    <alternativeName>
        <fullName evidence="12">Seryl-tRNA(Ser/Sec) synthetase</fullName>
    </alternativeName>
</protein>
<evidence type="ECO:0000313" key="16">
    <source>
        <dbReference type="EMBL" id="MBB6477607.1"/>
    </source>
</evidence>
<keyword evidence="9 12" id="KW-0030">Aminoacyl-tRNA synthetase</keyword>
<evidence type="ECO:0000256" key="12">
    <source>
        <dbReference type="HAMAP-Rule" id="MF_00176"/>
    </source>
</evidence>
<sequence>MLDIKWIRENADRVRENLKNRHHDADVDEIIRLDEERRTLLVEVEQWKADRNAASKEIAKCKKEGGDASEIIARMKKVSDAITGHDQRLRDVEEKLHQQMLEIPNICDASVPVGEDENDNVEVRRYGTPREFGFEVKAHWDIGAGLGILDPETAAKVTGTRFHYYLGAGAQLERAVYSFMLGMHTQEFGFTEVIPPYIINEDSMIGTGQLPKFAEDMFKLEGLPYYLTPTAEVPLTNFHRDEIINGEVLPQRLCALTPCFRAEAGSAGRDTRGLIRQHQFHKVEMVKFAKPEESYEELESMTLEAEQILRRLALPYRVITLCTGDIGFSAAKTYDIEVWMPAQETYREISSCSNCEAFQARRANIKFRRSAKDKPEYVHTLNGSGLAVGRTVAAILENNQQQDGSVIVPKALRPYMHGLEVITPVKPLR</sequence>
<reference evidence="16 17" key="1">
    <citation type="submission" date="2020-08" db="EMBL/GenBank/DDBJ databases">
        <title>Genomic Encyclopedia of Type Strains, Phase IV (KMG-IV): sequencing the most valuable type-strain genomes for metagenomic binning, comparative biology and taxonomic classification.</title>
        <authorList>
            <person name="Goeker M."/>
        </authorList>
    </citation>
    <scope>NUCLEOTIDE SEQUENCE [LARGE SCALE GENOMIC DNA]</scope>
    <source>
        <strain evidence="16 17">DSM 21255</strain>
    </source>
</reference>
<dbReference type="RefSeq" id="WP_159822956.1">
    <property type="nucleotide sequence ID" value="NZ_CABWNB010000003.1"/>
</dbReference>
<dbReference type="CDD" id="cd00770">
    <property type="entry name" value="SerRS_core"/>
    <property type="match status" value="1"/>
</dbReference>
<dbReference type="HAMAP" id="MF_00176">
    <property type="entry name" value="Ser_tRNA_synth_type1"/>
    <property type="match status" value="1"/>
</dbReference>
<feature type="binding site" evidence="12 14">
    <location>
        <begin position="261"/>
        <end position="263"/>
    </location>
    <ligand>
        <name>ATP</name>
        <dbReference type="ChEBI" id="CHEBI:30616"/>
    </ligand>
</feature>
<dbReference type="Pfam" id="PF00587">
    <property type="entry name" value="tRNA-synt_2b"/>
    <property type="match status" value="1"/>
</dbReference>
<dbReference type="InterPro" id="IPR042103">
    <property type="entry name" value="SerRS_1_N_sf"/>
</dbReference>
<feature type="binding site" evidence="13">
    <location>
        <position position="261"/>
    </location>
    <ligand>
        <name>L-serine</name>
        <dbReference type="ChEBI" id="CHEBI:33384"/>
    </ligand>
</feature>
<dbReference type="InterPro" id="IPR015866">
    <property type="entry name" value="Ser-tRNA-synth_1_N"/>
</dbReference>
<evidence type="ECO:0000256" key="8">
    <source>
        <dbReference type="ARBA" id="ARBA00022917"/>
    </source>
</evidence>
<evidence type="ECO:0000256" key="7">
    <source>
        <dbReference type="ARBA" id="ARBA00022840"/>
    </source>
</evidence>
<feature type="binding site" evidence="12">
    <location>
        <position position="384"/>
    </location>
    <ligand>
        <name>L-serine</name>
        <dbReference type="ChEBI" id="CHEBI:33384"/>
    </ligand>
</feature>
<evidence type="ECO:0000256" key="3">
    <source>
        <dbReference type="ARBA" id="ARBA00010728"/>
    </source>
</evidence>
<dbReference type="GO" id="GO:0140096">
    <property type="term" value="F:catalytic activity, acting on a protein"/>
    <property type="evidence" value="ECO:0007669"/>
    <property type="project" value="UniProtKB-ARBA"/>
</dbReference>
<dbReference type="PANTHER" id="PTHR43697">
    <property type="entry name" value="SERYL-TRNA SYNTHETASE"/>
    <property type="match status" value="1"/>
</dbReference>
<dbReference type="PANTHER" id="PTHR43697:SF1">
    <property type="entry name" value="SERINE--TRNA LIGASE"/>
    <property type="match status" value="1"/>
</dbReference>
<comment type="function">
    <text evidence="12">Catalyzes the attachment of serine to tRNA(Ser). Is also able to aminoacylate tRNA(Sec) with serine, to form the misacylated tRNA L-seryl-tRNA(Sec), which will be further converted into selenocysteinyl-tRNA(Sec).</text>
</comment>
<evidence type="ECO:0000256" key="10">
    <source>
        <dbReference type="ARBA" id="ARBA00047929"/>
    </source>
</evidence>
<dbReference type="SUPFAM" id="SSF46589">
    <property type="entry name" value="tRNA-binding arm"/>
    <property type="match status" value="1"/>
</dbReference>
<evidence type="ECO:0000313" key="17">
    <source>
        <dbReference type="Proteomes" id="UP000591941"/>
    </source>
</evidence>
<proteinExistence type="inferred from homology"/>
<feature type="binding site" evidence="12">
    <location>
        <begin position="230"/>
        <end position="232"/>
    </location>
    <ligand>
        <name>L-serine</name>
        <dbReference type="ChEBI" id="CHEBI:33384"/>
    </ligand>
</feature>
<comment type="subunit">
    <text evidence="12">Homodimer. The tRNA molecule binds across the dimer.</text>
</comment>
<evidence type="ECO:0000256" key="13">
    <source>
        <dbReference type="PIRSR" id="PIRSR001529-1"/>
    </source>
</evidence>
<evidence type="ECO:0000256" key="6">
    <source>
        <dbReference type="ARBA" id="ARBA00022741"/>
    </source>
</evidence>
<feature type="binding site" evidence="12 13">
    <location>
        <position position="284"/>
    </location>
    <ligand>
        <name>L-serine</name>
        <dbReference type="ChEBI" id="CHEBI:33384"/>
    </ligand>
</feature>
<evidence type="ECO:0000256" key="4">
    <source>
        <dbReference type="ARBA" id="ARBA00022490"/>
    </source>
</evidence>
<keyword evidence="17" id="KW-1185">Reference proteome</keyword>
<dbReference type="SUPFAM" id="SSF55681">
    <property type="entry name" value="Class II aaRS and biotin synthetases"/>
    <property type="match status" value="1"/>
</dbReference>
<dbReference type="EC" id="6.1.1.11" evidence="12"/>
<dbReference type="InterPro" id="IPR010978">
    <property type="entry name" value="tRNA-bd_arm"/>
</dbReference>
<feature type="domain" description="Aminoacyl-transfer RNA synthetases class-II family profile" evidence="15">
    <location>
        <begin position="172"/>
        <end position="409"/>
    </location>
</feature>
<comment type="pathway">
    <text evidence="2 12">Aminoacyl-tRNA biosynthesis; selenocysteinyl-tRNA(Sec) biosynthesis; L-seryl-tRNA(Sec) from L-serine and tRNA(Sec): step 1/1.</text>
</comment>
<evidence type="ECO:0000256" key="1">
    <source>
        <dbReference type="ARBA" id="ARBA00004496"/>
    </source>
</evidence>
<dbReference type="InterPro" id="IPR045864">
    <property type="entry name" value="aa-tRNA-synth_II/BPL/LPL"/>
</dbReference>
<comment type="subcellular location">
    <subcellularLocation>
        <location evidence="1 12">Cytoplasm</location>
    </subcellularLocation>
</comment>
<comment type="similarity">
    <text evidence="3 12">Belongs to the class-II aminoacyl-tRNA synthetase family. Type-1 seryl-tRNA synthetase subfamily.</text>
</comment>
<comment type="domain">
    <text evidence="12">Consists of two distinct domains, a catalytic core and a N-terminal extension that is involved in tRNA binding.</text>
</comment>
<dbReference type="GO" id="GO:0016740">
    <property type="term" value="F:transferase activity"/>
    <property type="evidence" value="ECO:0007669"/>
    <property type="project" value="UniProtKB-ARBA"/>
</dbReference>
<organism evidence="16 17">
    <name type="scientific">Negativicoccus succinicivorans</name>
    <dbReference type="NCBI Taxonomy" id="620903"/>
    <lineage>
        <taxon>Bacteria</taxon>
        <taxon>Bacillati</taxon>
        <taxon>Bacillota</taxon>
        <taxon>Negativicutes</taxon>
        <taxon>Veillonellales</taxon>
        <taxon>Veillonellaceae</taxon>
        <taxon>Negativicoccus</taxon>
    </lineage>
</organism>
<keyword evidence="8 12" id="KW-0648">Protein biosynthesis</keyword>
<dbReference type="GO" id="GO:0004828">
    <property type="term" value="F:serine-tRNA ligase activity"/>
    <property type="evidence" value="ECO:0007669"/>
    <property type="project" value="UniProtKB-UniRule"/>
</dbReference>
<dbReference type="InterPro" id="IPR033729">
    <property type="entry name" value="SerRS_core"/>
</dbReference>
<evidence type="ECO:0000259" key="15">
    <source>
        <dbReference type="PROSITE" id="PS50862"/>
    </source>
</evidence>
<dbReference type="NCBIfam" id="TIGR00414">
    <property type="entry name" value="serS"/>
    <property type="match status" value="1"/>
</dbReference>
<dbReference type="GeneID" id="93485909"/>
<dbReference type="PIRSF" id="PIRSF001529">
    <property type="entry name" value="Ser-tRNA-synth_IIa"/>
    <property type="match status" value="1"/>
</dbReference>
<keyword evidence="4 12" id="KW-0963">Cytoplasm</keyword>
<dbReference type="GO" id="GO:0005737">
    <property type="term" value="C:cytoplasm"/>
    <property type="evidence" value="ECO:0007669"/>
    <property type="project" value="UniProtKB-SubCell"/>
</dbReference>
<dbReference type="PRINTS" id="PR00981">
    <property type="entry name" value="TRNASYNTHSER"/>
</dbReference>
<dbReference type="InterPro" id="IPR002317">
    <property type="entry name" value="Ser-tRNA-ligase_type_1"/>
</dbReference>
<evidence type="ECO:0000256" key="2">
    <source>
        <dbReference type="ARBA" id="ARBA00005045"/>
    </source>
</evidence>
<dbReference type="GO" id="GO:0016260">
    <property type="term" value="P:selenocysteine biosynthetic process"/>
    <property type="evidence" value="ECO:0007669"/>
    <property type="project" value="UniProtKB-UniRule"/>
</dbReference>
<dbReference type="UniPathway" id="UPA00906">
    <property type="reaction ID" value="UER00895"/>
</dbReference>
<dbReference type="InterPro" id="IPR002314">
    <property type="entry name" value="aa-tRNA-synt_IIb"/>
</dbReference>
<dbReference type="EMBL" id="JACHHI010000002">
    <property type="protein sequence ID" value="MBB6477607.1"/>
    <property type="molecule type" value="Genomic_DNA"/>
</dbReference>
<dbReference type="GO" id="GO:0005524">
    <property type="term" value="F:ATP binding"/>
    <property type="evidence" value="ECO:0007669"/>
    <property type="project" value="UniProtKB-UniRule"/>
</dbReference>
<keyword evidence="7 12" id="KW-0067">ATP-binding</keyword>